<name>A0A0E9PIJ9_ANGAN</name>
<evidence type="ECO:0000313" key="1">
    <source>
        <dbReference type="EMBL" id="JAH04122.1"/>
    </source>
</evidence>
<proteinExistence type="predicted"/>
<reference evidence="1" key="2">
    <citation type="journal article" date="2015" name="Fish Shellfish Immunol.">
        <title>Early steps in the European eel (Anguilla anguilla)-Vibrio vulnificus interaction in the gills: Role of the RtxA13 toxin.</title>
        <authorList>
            <person name="Callol A."/>
            <person name="Pajuelo D."/>
            <person name="Ebbesson L."/>
            <person name="Teles M."/>
            <person name="MacKenzie S."/>
            <person name="Amaro C."/>
        </authorList>
    </citation>
    <scope>NUCLEOTIDE SEQUENCE</scope>
</reference>
<accession>A0A0E9PIJ9</accession>
<organism evidence="1">
    <name type="scientific">Anguilla anguilla</name>
    <name type="common">European freshwater eel</name>
    <name type="synonym">Muraena anguilla</name>
    <dbReference type="NCBI Taxonomy" id="7936"/>
    <lineage>
        <taxon>Eukaryota</taxon>
        <taxon>Metazoa</taxon>
        <taxon>Chordata</taxon>
        <taxon>Craniata</taxon>
        <taxon>Vertebrata</taxon>
        <taxon>Euteleostomi</taxon>
        <taxon>Actinopterygii</taxon>
        <taxon>Neopterygii</taxon>
        <taxon>Teleostei</taxon>
        <taxon>Anguilliformes</taxon>
        <taxon>Anguillidae</taxon>
        <taxon>Anguilla</taxon>
    </lineage>
</organism>
<protein>
    <submittedName>
        <fullName evidence="1">Uncharacterized protein</fullName>
    </submittedName>
</protein>
<reference evidence="1" key="1">
    <citation type="submission" date="2014-11" db="EMBL/GenBank/DDBJ databases">
        <authorList>
            <person name="Amaro Gonzalez C."/>
        </authorList>
    </citation>
    <scope>NUCLEOTIDE SEQUENCE</scope>
</reference>
<sequence>MAVYSYSIQSIYTAGYLLKQLGLSALLKGAIEGPVLGIKTTTLNLNA</sequence>
<dbReference type="AlphaFoldDB" id="A0A0E9PIJ9"/>
<dbReference type="EMBL" id="GBXM01104455">
    <property type="protein sequence ID" value="JAH04122.1"/>
    <property type="molecule type" value="Transcribed_RNA"/>
</dbReference>